<evidence type="ECO:0000313" key="4">
    <source>
        <dbReference type="Proteomes" id="UP000244729"/>
    </source>
</evidence>
<sequence length="291" mass="30856">MEPNTARHVLRISPEAALTSELIEASFARESWARHPSLYSDPDDRIAAEAWAATLGSARTELLRLVAPAAPTWQPPGQTISPAGQPPGATAPETWQPPGATPTHATMSSLQVHTSAPPRADESNAQPGRRLSRGAIVGFVAGGVALLLVIVGAVWGISAAAPRIVESIQAEVEELETAASDAAVDRYYSGETLFTFPAALEVYGDGRYSGRCSSDFAQGCWQMALFTEQSCTSMEVVLAFSDDEASPTPQLTTPTYESDVEGNAATVVVFGNDDYTFGWITDVICHDEAVS</sequence>
<accession>A0A2S0WUA4</accession>
<dbReference type="KEGG" id="agm:DCE93_03955"/>
<feature type="region of interest" description="Disordered" evidence="1">
    <location>
        <begin position="71"/>
        <end position="127"/>
    </location>
</feature>
<keyword evidence="4" id="KW-1185">Reference proteome</keyword>
<organism evidence="3 4">
    <name type="scientific">Agromyces badenianii</name>
    <dbReference type="NCBI Taxonomy" id="2080742"/>
    <lineage>
        <taxon>Bacteria</taxon>
        <taxon>Bacillati</taxon>
        <taxon>Actinomycetota</taxon>
        <taxon>Actinomycetes</taxon>
        <taxon>Micrococcales</taxon>
        <taxon>Microbacteriaceae</taxon>
        <taxon>Agromyces</taxon>
    </lineage>
</organism>
<dbReference type="RefSeq" id="WP_108594738.1">
    <property type="nucleotide sequence ID" value="NZ_CP028913.1"/>
</dbReference>
<evidence type="ECO:0000313" key="3">
    <source>
        <dbReference type="EMBL" id="AWB94917.1"/>
    </source>
</evidence>
<protein>
    <submittedName>
        <fullName evidence="3">Uncharacterized protein</fullName>
    </submittedName>
</protein>
<keyword evidence="2" id="KW-0812">Transmembrane</keyword>
<evidence type="ECO:0000256" key="1">
    <source>
        <dbReference type="SAM" id="MobiDB-lite"/>
    </source>
</evidence>
<dbReference type="Proteomes" id="UP000244729">
    <property type="component" value="Chromosome"/>
</dbReference>
<feature type="compositionally biased region" description="Polar residues" evidence="1">
    <location>
        <begin position="103"/>
        <end position="114"/>
    </location>
</feature>
<keyword evidence="2" id="KW-0472">Membrane</keyword>
<proteinExistence type="predicted"/>
<reference evidence="3 4" key="1">
    <citation type="submission" date="2018-04" db="EMBL/GenBank/DDBJ databases">
        <authorList>
            <person name="Li J."/>
        </authorList>
    </citation>
    <scope>NUCLEOTIDE SEQUENCE [LARGE SCALE GENOMIC DNA]</scope>
    <source>
        <strain evidence="4">30A</strain>
    </source>
</reference>
<dbReference type="EMBL" id="CP028913">
    <property type="protein sequence ID" value="AWB94917.1"/>
    <property type="molecule type" value="Genomic_DNA"/>
</dbReference>
<dbReference type="OrthoDB" id="5003128at2"/>
<name>A0A2S0WUA4_9MICO</name>
<dbReference type="AlphaFoldDB" id="A0A2S0WUA4"/>
<feature type="transmembrane region" description="Helical" evidence="2">
    <location>
        <begin position="136"/>
        <end position="157"/>
    </location>
</feature>
<gene>
    <name evidence="3" type="ORF">DCE93_03955</name>
</gene>
<keyword evidence="2" id="KW-1133">Transmembrane helix</keyword>
<evidence type="ECO:0000256" key="2">
    <source>
        <dbReference type="SAM" id="Phobius"/>
    </source>
</evidence>